<name>A0ABP8IWB9_9BACT</name>
<dbReference type="Proteomes" id="UP001500454">
    <property type="component" value="Unassembled WGS sequence"/>
</dbReference>
<dbReference type="EMBL" id="BAABHA010000002">
    <property type="protein sequence ID" value="GAA4376068.1"/>
    <property type="molecule type" value="Genomic_DNA"/>
</dbReference>
<proteinExistence type="predicted"/>
<gene>
    <name evidence="2" type="ORF">GCM10023186_09520</name>
</gene>
<keyword evidence="3" id="KW-1185">Reference proteome</keyword>
<dbReference type="Pfam" id="PF09935">
    <property type="entry name" value="DUF2167"/>
    <property type="match status" value="1"/>
</dbReference>
<evidence type="ECO:0000313" key="2">
    <source>
        <dbReference type="EMBL" id="GAA4376068.1"/>
    </source>
</evidence>
<keyword evidence="1" id="KW-0812">Transmembrane</keyword>
<evidence type="ECO:0000313" key="3">
    <source>
        <dbReference type="Proteomes" id="UP001500454"/>
    </source>
</evidence>
<accession>A0ABP8IWB9</accession>
<protein>
    <submittedName>
        <fullName evidence="2">DUF2167 domain-containing protein</fullName>
    </submittedName>
</protein>
<keyword evidence="1" id="KW-0472">Membrane</keyword>
<reference evidence="3" key="1">
    <citation type="journal article" date="2019" name="Int. J. Syst. Evol. Microbiol.">
        <title>The Global Catalogue of Microorganisms (GCM) 10K type strain sequencing project: providing services to taxonomists for standard genome sequencing and annotation.</title>
        <authorList>
            <consortium name="The Broad Institute Genomics Platform"/>
            <consortium name="The Broad Institute Genome Sequencing Center for Infectious Disease"/>
            <person name="Wu L."/>
            <person name="Ma J."/>
        </authorList>
    </citation>
    <scope>NUCLEOTIDE SEQUENCE [LARGE SCALE GENOMIC DNA]</scope>
    <source>
        <strain evidence="3">JCM 17924</strain>
    </source>
</reference>
<sequence>MLLLPALSARAASTPIDSTALRQARIDSVNATFRYQTGKIQLPEGLGSLTVPAGMRFLDAEQSRRVLVNLWGNPETATEGVKGMLFPADKGPIAEGNWAFVVSYEPMGYVKDDDAEDINYDELLADMQAETRENNEARKAAGYGGFELLGWAVAPHYDKATHALHWAKKLQFEGSETPTLNYDVRLLGRKGVLSLNAVADSMQLGLVQSQIPAVVKGTDFAQGLRYADFNPDIDEVAAYSIGGLVAGKVLAKVGAFALIAKFWKVILALLAAGFTAVRRFLSGRSKTDEEPALAYSETADNGNPPAEV</sequence>
<keyword evidence="1" id="KW-1133">Transmembrane helix</keyword>
<dbReference type="InterPro" id="IPR018682">
    <property type="entry name" value="DUF2167_membr"/>
</dbReference>
<feature type="transmembrane region" description="Helical" evidence="1">
    <location>
        <begin position="255"/>
        <end position="277"/>
    </location>
</feature>
<comment type="caution">
    <text evidence="2">The sequence shown here is derived from an EMBL/GenBank/DDBJ whole genome shotgun (WGS) entry which is preliminary data.</text>
</comment>
<organism evidence="2 3">
    <name type="scientific">Hymenobacter koreensis</name>
    <dbReference type="NCBI Taxonomy" id="1084523"/>
    <lineage>
        <taxon>Bacteria</taxon>
        <taxon>Pseudomonadati</taxon>
        <taxon>Bacteroidota</taxon>
        <taxon>Cytophagia</taxon>
        <taxon>Cytophagales</taxon>
        <taxon>Hymenobacteraceae</taxon>
        <taxon>Hymenobacter</taxon>
    </lineage>
</organism>
<evidence type="ECO:0000256" key="1">
    <source>
        <dbReference type="SAM" id="Phobius"/>
    </source>
</evidence>